<comment type="cofactor">
    <cofactor evidence="1 11">
        <name>Mg(2+)</name>
        <dbReference type="ChEBI" id="CHEBI:18420"/>
    </cofactor>
</comment>
<dbReference type="EMBL" id="JBHTMB010000017">
    <property type="protein sequence ID" value="MFD1232158.1"/>
    <property type="molecule type" value="Genomic_DNA"/>
</dbReference>
<keyword evidence="10" id="KW-0460">Magnesium</keyword>
<keyword evidence="7" id="KW-0547">Nucleotide-binding</keyword>
<proteinExistence type="inferred from homology"/>
<name>A0ABW3VBC6_9PSEU</name>
<dbReference type="Pfam" id="PF01326">
    <property type="entry name" value="PPDK_N"/>
    <property type="match status" value="3"/>
</dbReference>
<comment type="caution">
    <text evidence="15">The sequence shown here is derived from an EMBL/GenBank/DDBJ whole genome shotgun (WGS) entry which is preliminary data.</text>
</comment>
<dbReference type="RefSeq" id="WP_346093362.1">
    <property type="nucleotide sequence ID" value="NZ_BAABKS010000076.1"/>
</dbReference>
<comment type="similarity">
    <text evidence="2 11">Belongs to the PEP-utilizing enzyme family.</text>
</comment>
<dbReference type="PIRSF" id="PIRSF000853">
    <property type="entry name" value="PPDK"/>
    <property type="match status" value="1"/>
</dbReference>
<dbReference type="Proteomes" id="UP001597182">
    <property type="component" value="Unassembled WGS sequence"/>
</dbReference>
<evidence type="ECO:0000259" key="12">
    <source>
        <dbReference type="Pfam" id="PF00391"/>
    </source>
</evidence>
<feature type="domain" description="Pyruvate phosphate dikinase AMP/ATP-binding" evidence="13">
    <location>
        <begin position="302"/>
        <end position="350"/>
    </location>
</feature>
<evidence type="ECO:0000256" key="2">
    <source>
        <dbReference type="ARBA" id="ARBA00007837"/>
    </source>
</evidence>
<evidence type="ECO:0000256" key="8">
    <source>
        <dbReference type="ARBA" id="ARBA00022777"/>
    </source>
</evidence>
<evidence type="ECO:0000256" key="3">
    <source>
        <dbReference type="ARBA" id="ARBA00011994"/>
    </source>
</evidence>
<evidence type="ECO:0000256" key="4">
    <source>
        <dbReference type="ARBA" id="ARBA00020138"/>
    </source>
</evidence>
<dbReference type="SUPFAM" id="SSF52009">
    <property type="entry name" value="Phosphohistidine domain"/>
    <property type="match status" value="1"/>
</dbReference>
<dbReference type="SUPFAM" id="SSF51621">
    <property type="entry name" value="Phosphoenolpyruvate/pyruvate domain"/>
    <property type="match status" value="1"/>
</dbReference>
<dbReference type="InterPro" id="IPR018274">
    <property type="entry name" value="PEP_util_AS"/>
</dbReference>
<evidence type="ECO:0000313" key="15">
    <source>
        <dbReference type="EMBL" id="MFD1232158.1"/>
    </source>
</evidence>
<dbReference type="NCBIfam" id="NF004531">
    <property type="entry name" value="PRK05878.1"/>
    <property type="match status" value="1"/>
</dbReference>
<protein>
    <recommendedName>
        <fullName evidence="4 11">Pyruvate, phosphate dikinase</fullName>
        <ecNumber evidence="3 11">2.7.9.1</ecNumber>
    </recommendedName>
</protein>
<dbReference type="NCBIfam" id="TIGR01828">
    <property type="entry name" value="pyru_phos_dikin"/>
    <property type="match status" value="1"/>
</dbReference>
<evidence type="ECO:0000259" key="14">
    <source>
        <dbReference type="Pfam" id="PF02896"/>
    </source>
</evidence>
<dbReference type="InterPro" id="IPR013815">
    <property type="entry name" value="ATP_grasp_subdomain_1"/>
</dbReference>
<dbReference type="Gene3D" id="3.20.20.60">
    <property type="entry name" value="Phosphoenolpyruvate-binding domains"/>
    <property type="match status" value="1"/>
</dbReference>
<dbReference type="SUPFAM" id="SSF56059">
    <property type="entry name" value="Glutathione synthetase ATP-binding domain-like"/>
    <property type="match status" value="1"/>
</dbReference>
<dbReference type="Gene3D" id="3.30.1490.20">
    <property type="entry name" value="ATP-grasp fold, A domain"/>
    <property type="match status" value="1"/>
</dbReference>
<evidence type="ECO:0000256" key="7">
    <source>
        <dbReference type="ARBA" id="ARBA00022741"/>
    </source>
</evidence>
<dbReference type="InterPro" id="IPR015813">
    <property type="entry name" value="Pyrv/PenolPyrv_kinase-like_dom"/>
</dbReference>
<keyword evidence="5 15" id="KW-0808">Transferase</keyword>
<evidence type="ECO:0000256" key="10">
    <source>
        <dbReference type="ARBA" id="ARBA00022842"/>
    </source>
</evidence>
<keyword evidence="16" id="KW-1185">Reference proteome</keyword>
<comment type="catalytic activity">
    <reaction evidence="11">
        <text>pyruvate + phosphate + ATP = phosphoenolpyruvate + AMP + diphosphate + H(+)</text>
        <dbReference type="Rhea" id="RHEA:10756"/>
        <dbReference type="ChEBI" id="CHEBI:15361"/>
        <dbReference type="ChEBI" id="CHEBI:15378"/>
        <dbReference type="ChEBI" id="CHEBI:30616"/>
        <dbReference type="ChEBI" id="CHEBI:33019"/>
        <dbReference type="ChEBI" id="CHEBI:43474"/>
        <dbReference type="ChEBI" id="CHEBI:58702"/>
        <dbReference type="ChEBI" id="CHEBI:456215"/>
        <dbReference type="EC" id="2.7.9.1"/>
    </reaction>
</comment>
<feature type="domain" description="PEP-utilising enzyme C-terminal" evidence="14">
    <location>
        <begin position="551"/>
        <end position="897"/>
    </location>
</feature>
<dbReference type="PANTHER" id="PTHR22931">
    <property type="entry name" value="PHOSPHOENOLPYRUVATE DIKINASE-RELATED"/>
    <property type="match status" value="1"/>
</dbReference>
<accession>A0ABW3VBC6</accession>
<dbReference type="Gene3D" id="1.10.189.10">
    <property type="entry name" value="Pyruvate Phosphate Dikinase, domain 2"/>
    <property type="match status" value="1"/>
</dbReference>
<dbReference type="Gene3D" id="3.30.470.20">
    <property type="entry name" value="ATP-grasp fold, B domain"/>
    <property type="match status" value="1"/>
</dbReference>
<dbReference type="InterPro" id="IPR040442">
    <property type="entry name" value="Pyrv_kinase-like_dom_sf"/>
</dbReference>
<evidence type="ECO:0000256" key="9">
    <source>
        <dbReference type="ARBA" id="ARBA00022840"/>
    </source>
</evidence>
<dbReference type="PROSITE" id="PS00370">
    <property type="entry name" value="PEP_ENZYMES_PHOS_SITE"/>
    <property type="match status" value="1"/>
</dbReference>
<feature type="domain" description="Pyruvate phosphate dikinase AMP/ATP-binding" evidence="13">
    <location>
        <begin position="24"/>
        <end position="61"/>
    </location>
</feature>
<keyword evidence="8" id="KW-0418">Kinase</keyword>
<keyword evidence="6" id="KW-0479">Metal-binding</keyword>
<reference evidence="16" key="1">
    <citation type="journal article" date="2019" name="Int. J. Syst. Evol. Microbiol.">
        <title>The Global Catalogue of Microorganisms (GCM) 10K type strain sequencing project: providing services to taxonomists for standard genome sequencing and annotation.</title>
        <authorList>
            <consortium name="The Broad Institute Genomics Platform"/>
            <consortium name="The Broad Institute Genome Sequencing Center for Infectious Disease"/>
            <person name="Wu L."/>
            <person name="Ma J."/>
        </authorList>
    </citation>
    <scope>NUCLEOTIDE SEQUENCE [LARGE SCALE GENOMIC DNA]</scope>
    <source>
        <strain evidence="16">CCUG 49018</strain>
    </source>
</reference>
<evidence type="ECO:0000256" key="1">
    <source>
        <dbReference type="ARBA" id="ARBA00001946"/>
    </source>
</evidence>
<dbReference type="Gene3D" id="1.20.80.30">
    <property type="match status" value="1"/>
</dbReference>
<dbReference type="Gene3D" id="3.50.30.10">
    <property type="entry name" value="Phosphohistidine domain"/>
    <property type="match status" value="1"/>
</dbReference>
<feature type="domain" description="Pyruvate phosphate dikinase AMP/ATP-binding" evidence="13">
    <location>
        <begin position="69"/>
        <end position="292"/>
    </location>
</feature>
<evidence type="ECO:0000256" key="11">
    <source>
        <dbReference type="PIRNR" id="PIRNR000853"/>
    </source>
</evidence>
<dbReference type="InterPro" id="IPR010121">
    <property type="entry name" value="Pyruvate_phosphate_dikinase"/>
</dbReference>
<keyword evidence="15" id="KW-0670">Pyruvate</keyword>
<dbReference type="InterPro" id="IPR002192">
    <property type="entry name" value="PPDK_AMP/ATP-bd"/>
</dbReference>
<dbReference type="Pfam" id="PF02896">
    <property type="entry name" value="PEP-utilizers_C"/>
    <property type="match status" value="1"/>
</dbReference>
<evidence type="ECO:0000313" key="16">
    <source>
        <dbReference type="Proteomes" id="UP001597182"/>
    </source>
</evidence>
<gene>
    <name evidence="15" type="primary">ppdK</name>
    <name evidence="15" type="ORF">ACFQ34_02575</name>
</gene>
<organism evidence="15 16">
    <name type="scientific">Pseudonocardia benzenivorans</name>
    <dbReference type="NCBI Taxonomy" id="228005"/>
    <lineage>
        <taxon>Bacteria</taxon>
        <taxon>Bacillati</taxon>
        <taxon>Actinomycetota</taxon>
        <taxon>Actinomycetes</taxon>
        <taxon>Pseudonocardiales</taxon>
        <taxon>Pseudonocardiaceae</taxon>
        <taxon>Pseudonocardia</taxon>
    </lineage>
</organism>
<dbReference type="GO" id="GO:0050242">
    <property type="term" value="F:pyruvate, phosphate dikinase activity"/>
    <property type="evidence" value="ECO:0007669"/>
    <property type="project" value="UniProtKB-EC"/>
</dbReference>
<dbReference type="InterPro" id="IPR000121">
    <property type="entry name" value="PEP_util_C"/>
</dbReference>
<evidence type="ECO:0000256" key="6">
    <source>
        <dbReference type="ARBA" id="ARBA00022723"/>
    </source>
</evidence>
<keyword evidence="9" id="KW-0067">ATP-binding</keyword>
<sequence length="910" mass="98756">MTTAIRERAQLVYDFADGDRSQTDLLGGKGANLAEMTRLGLPVPPGFTITTEACRHYLDRGEEPQSLRVQVTMALRRLEDGLGRRLGDIQDPLLVSVRSGAKVSMPGMMETVLNVGLNDYSVKGLAEAAKDERFAWDSYRRLIQMFGRTVLDIPSERFEDRLDAVKTREGATTDVELSPAALQGLVEDFKDIVSDATGRDFPQDPREQLDMAMRAVFDSWNTDRARIYRRRERIPHDLGTAVNICAMVFGNMGEDSGTGVCFTRDPATGKQGVYGDYLVNAQGEDVVAGIRNTLSLEDFARLDPASHAELTRIMRRLETHYRDLCDIEFTVERGKLWMLQTRVGKRTAGAAFRIATQLVDEQVITRDEALTRVTGHQLAQLMFPQFDADAPRTLLTKAMAASPGAAVGEVVFDSATAVARAAEGRRVLLVRRETNPDDLEGMIAATGVLTSRGGKTSHAAVVARGMGRTCVCGAEEIDVDAEAKVLRVNGTTIAEGELLSIDGSTGEVFAGELPVVPSPVVTYLERGLDAALEGVDEEAADLVRAVDRLLRHADRTRRLAVRANADNAEDATRARSLGAQGIGLCRTEHMFLGDRRVLIERLILAEDPPARDAALAELLPLQRADFVELLTAMDGLPTTIRLLDPPLHEFLPDRTELAVKVAVAKATGDGVSADDERLLAAVERLHEANPMLGRRGVRLGLLVPGLYGMQVRAITEAAAERALAGGDPRVEIMVPLVGSVMELHLIRDEIDGIVADVQAAAGVDLDIPIGTMIELPRAALTARRIAESAEFFSFGTNDLTQTTWGFSRDDVEAAIFAAYLEKGVFTVSPFESLDRDGVGALIRTAVEKGRETRPGIKLGVCGEHGGDPDSVHFFHYAGVDYVSCSPFRVPVARLEAGRAALVDDTVGGEL</sequence>
<dbReference type="EC" id="2.7.9.1" evidence="3 11"/>
<dbReference type="Pfam" id="PF00391">
    <property type="entry name" value="PEP-utilizers"/>
    <property type="match status" value="1"/>
</dbReference>
<dbReference type="PANTHER" id="PTHR22931:SF9">
    <property type="entry name" value="PYRUVATE, PHOSPHATE DIKINASE 1, CHLOROPLASTIC"/>
    <property type="match status" value="1"/>
</dbReference>
<dbReference type="InterPro" id="IPR008279">
    <property type="entry name" value="PEP-util_enz_mobile_dom"/>
</dbReference>
<evidence type="ECO:0000259" key="13">
    <source>
        <dbReference type="Pfam" id="PF01326"/>
    </source>
</evidence>
<feature type="domain" description="PEP-utilising enzyme mobile" evidence="12">
    <location>
        <begin position="427"/>
        <end position="506"/>
    </location>
</feature>
<dbReference type="InterPro" id="IPR036637">
    <property type="entry name" value="Phosphohistidine_dom_sf"/>
</dbReference>
<evidence type="ECO:0000256" key="5">
    <source>
        <dbReference type="ARBA" id="ARBA00022679"/>
    </source>
</evidence>